<dbReference type="Gene3D" id="3.10.200.10">
    <property type="entry name" value="Alpha carbonic anhydrase"/>
    <property type="match status" value="1"/>
</dbReference>
<organism evidence="2 3">
    <name type="scientific">Iris pallida</name>
    <name type="common">Sweet iris</name>
    <dbReference type="NCBI Taxonomy" id="29817"/>
    <lineage>
        <taxon>Eukaryota</taxon>
        <taxon>Viridiplantae</taxon>
        <taxon>Streptophyta</taxon>
        <taxon>Embryophyta</taxon>
        <taxon>Tracheophyta</taxon>
        <taxon>Spermatophyta</taxon>
        <taxon>Magnoliopsida</taxon>
        <taxon>Liliopsida</taxon>
        <taxon>Asparagales</taxon>
        <taxon>Iridaceae</taxon>
        <taxon>Iridoideae</taxon>
        <taxon>Irideae</taxon>
        <taxon>Iris</taxon>
    </lineage>
</organism>
<feature type="domain" description="Alpha-carbonic anhydrase" evidence="1">
    <location>
        <begin position="35"/>
        <end position="272"/>
    </location>
</feature>
<proteinExistence type="predicted"/>
<dbReference type="GO" id="GO:0006730">
    <property type="term" value="P:one-carbon metabolic process"/>
    <property type="evidence" value="ECO:0007669"/>
    <property type="project" value="TreeGrafter"/>
</dbReference>
<comment type="caution">
    <text evidence="2">The sequence shown here is derived from an EMBL/GenBank/DDBJ whole genome shotgun (WGS) entry which is preliminary data.</text>
</comment>
<reference evidence="2" key="2">
    <citation type="submission" date="2023-04" db="EMBL/GenBank/DDBJ databases">
        <authorList>
            <person name="Bruccoleri R.E."/>
            <person name="Oakeley E.J."/>
            <person name="Faust A.-M."/>
            <person name="Dessus-Babus S."/>
            <person name="Altorfer M."/>
            <person name="Burckhardt D."/>
            <person name="Oertli M."/>
            <person name="Naumann U."/>
            <person name="Petersen F."/>
            <person name="Wong J."/>
        </authorList>
    </citation>
    <scope>NUCLEOTIDE SEQUENCE</scope>
    <source>
        <strain evidence="2">GSM-AAB239-AS_SAM_17_03QT</strain>
        <tissue evidence="2">Leaf</tissue>
    </source>
</reference>
<dbReference type="PANTHER" id="PTHR18952">
    <property type="entry name" value="CARBONIC ANHYDRASE"/>
    <property type="match status" value="1"/>
</dbReference>
<dbReference type="EMBL" id="JANAVB010010598">
    <property type="protein sequence ID" value="KAJ6838789.1"/>
    <property type="molecule type" value="Genomic_DNA"/>
</dbReference>
<sequence>MRKMMSMTTYAKDIQFVTEIISILLIASLVASEPPKFGYSGSIGPKFWGSLSSNYSLCSNGTLQSPIDIVKDEAKYDSSLENLQRDYANTNATLINNGFNIELRFQQGVGTILVDGKKYSLLQTHWHSPAEHRINGKRYPIELHLVHKTLEGDIAVVAVLYEYGHPDAFLNQLKDSLELLETETRRGYEGARIPAGVIDTKALSRATRKYYRYIGSLTSPPCTEKVIWNILGKVRQMTPQQAAALKAPLLLCNRNNSRPLQALNGRTVNLYHTTLSA</sequence>
<name>A0AAX6HCM4_IRIPA</name>
<dbReference type="Pfam" id="PF00194">
    <property type="entry name" value="Carb_anhydrase"/>
    <property type="match status" value="1"/>
</dbReference>
<gene>
    <name evidence="2" type="ORF">M6B38_319625</name>
</gene>
<dbReference type="AlphaFoldDB" id="A0AAX6HCM4"/>
<dbReference type="PANTHER" id="PTHR18952:SF236">
    <property type="entry name" value="ALPHA CARBONIC ANHYDRASE 1, CHLOROPLASTIC"/>
    <property type="match status" value="1"/>
</dbReference>
<dbReference type="InterPro" id="IPR023561">
    <property type="entry name" value="Carbonic_anhydrase_a-class"/>
</dbReference>
<evidence type="ECO:0000313" key="3">
    <source>
        <dbReference type="Proteomes" id="UP001140949"/>
    </source>
</evidence>
<dbReference type="SMART" id="SM01057">
    <property type="entry name" value="Carb_anhydrase"/>
    <property type="match status" value="1"/>
</dbReference>
<keyword evidence="3" id="KW-1185">Reference proteome</keyword>
<dbReference type="InterPro" id="IPR036398">
    <property type="entry name" value="CA_dom_sf"/>
</dbReference>
<reference evidence="2" key="1">
    <citation type="journal article" date="2023" name="GigaByte">
        <title>Genome assembly of the bearded iris, Iris pallida Lam.</title>
        <authorList>
            <person name="Bruccoleri R.E."/>
            <person name="Oakeley E.J."/>
            <person name="Faust A.M.E."/>
            <person name="Altorfer M."/>
            <person name="Dessus-Babus S."/>
            <person name="Burckhardt D."/>
            <person name="Oertli M."/>
            <person name="Naumann U."/>
            <person name="Petersen F."/>
            <person name="Wong J."/>
        </authorList>
    </citation>
    <scope>NUCLEOTIDE SEQUENCE</scope>
    <source>
        <strain evidence="2">GSM-AAB239-AS_SAM_17_03QT</strain>
    </source>
</reference>
<dbReference type="CDD" id="cd03124">
    <property type="entry name" value="alpha_CA_prokaryotic_like"/>
    <property type="match status" value="1"/>
</dbReference>
<dbReference type="GO" id="GO:0004089">
    <property type="term" value="F:carbonate dehydratase activity"/>
    <property type="evidence" value="ECO:0007669"/>
    <property type="project" value="InterPro"/>
</dbReference>
<dbReference type="InterPro" id="IPR001148">
    <property type="entry name" value="CA_dom"/>
</dbReference>
<protein>
    <submittedName>
        <fullName evidence="2">Alpha carbonic anhydrase 1, chloroplastic</fullName>
    </submittedName>
</protein>
<dbReference type="SUPFAM" id="SSF51069">
    <property type="entry name" value="Carbonic anhydrase"/>
    <property type="match status" value="1"/>
</dbReference>
<evidence type="ECO:0000313" key="2">
    <source>
        <dbReference type="EMBL" id="KAJ6838789.1"/>
    </source>
</evidence>
<dbReference type="Proteomes" id="UP001140949">
    <property type="component" value="Unassembled WGS sequence"/>
</dbReference>
<evidence type="ECO:0000259" key="1">
    <source>
        <dbReference type="PROSITE" id="PS51144"/>
    </source>
</evidence>
<dbReference type="PROSITE" id="PS51144">
    <property type="entry name" value="ALPHA_CA_2"/>
    <property type="match status" value="1"/>
</dbReference>
<dbReference type="GO" id="GO:0008270">
    <property type="term" value="F:zinc ion binding"/>
    <property type="evidence" value="ECO:0007669"/>
    <property type="project" value="InterPro"/>
</dbReference>
<accession>A0AAX6HCM4</accession>
<dbReference type="InterPro" id="IPR041891">
    <property type="entry name" value="Alpha_CA_prokaryot-like"/>
</dbReference>